<comment type="caution">
    <text evidence="1">The sequence shown here is derived from an EMBL/GenBank/DDBJ whole genome shotgun (WGS) entry which is preliminary data.</text>
</comment>
<proteinExistence type="predicted"/>
<evidence type="ECO:0000313" key="1">
    <source>
        <dbReference type="EMBL" id="GET46920.1"/>
    </source>
</evidence>
<sequence length="87" mass="10337">MITMKTLEKNNIRTKKQIVLLYINQYSEKNIKKYINEIVCDYRKNAKNCKNISTQEALTFIELYGTPDGYVLSEELKKEMNNRKLKV</sequence>
<dbReference type="EMBL" id="BLBC01000014">
    <property type="protein sequence ID" value="GET46920.1"/>
    <property type="molecule type" value="Genomic_DNA"/>
</dbReference>
<gene>
    <name evidence="1" type="ORF">RCZ01_22220</name>
</gene>
<reference evidence="2" key="1">
    <citation type="journal article" date="2020" name="Int. J. Syst. Evol. Microbiol.">
        <title>Capnocytophaga felis sp. nov. isolated from the feline oral cavity.</title>
        <authorList>
            <person name="Suzuki M."/>
            <person name="Umeda K."/>
            <person name="Kimura M."/>
            <person name="Imaoka K."/>
            <person name="Morikawa S."/>
            <person name="Maeda K."/>
        </authorList>
    </citation>
    <scope>NUCLEOTIDE SEQUENCE [LARGE SCALE GENOMIC DNA]</scope>
    <source>
        <strain evidence="2">KC07070</strain>
    </source>
</reference>
<organism evidence="1 2">
    <name type="scientific">Capnocytophaga felis</name>
    <dbReference type="NCBI Taxonomy" id="2267611"/>
    <lineage>
        <taxon>Bacteria</taxon>
        <taxon>Pseudomonadati</taxon>
        <taxon>Bacteroidota</taxon>
        <taxon>Flavobacteriia</taxon>
        <taxon>Flavobacteriales</taxon>
        <taxon>Flavobacteriaceae</taxon>
        <taxon>Capnocytophaga</taxon>
    </lineage>
</organism>
<protein>
    <submittedName>
        <fullName evidence="1">Uncharacterized protein</fullName>
    </submittedName>
</protein>
<dbReference type="AlphaFoldDB" id="A0A5M4BBU9"/>
<keyword evidence="2" id="KW-1185">Reference proteome</keyword>
<accession>A0A5M4BBU9</accession>
<dbReference type="Proteomes" id="UP000398217">
    <property type="component" value="Unassembled WGS sequence"/>
</dbReference>
<evidence type="ECO:0000313" key="2">
    <source>
        <dbReference type="Proteomes" id="UP000398217"/>
    </source>
</evidence>
<name>A0A5M4BBU9_9FLAO</name>